<dbReference type="RefSeq" id="WP_008580769.1">
    <property type="nucleotide sequence ID" value="NZ_AOJO01000004.1"/>
</dbReference>
<reference evidence="8 9" key="1">
    <citation type="journal article" date="2014" name="PLoS Genet.">
        <title>Phylogenetically driven sequencing of extremely halophilic archaea reveals strategies for static and dynamic osmo-response.</title>
        <authorList>
            <person name="Becker E.A."/>
            <person name="Seitzer P.M."/>
            <person name="Tritt A."/>
            <person name="Larsen D."/>
            <person name="Krusor M."/>
            <person name="Yao A.I."/>
            <person name="Wu D."/>
            <person name="Madern D."/>
            <person name="Eisen J.A."/>
            <person name="Darling A.E."/>
            <person name="Facciotti M.T."/>
        </authorList>
    </citation>
    <scope>NUCLEOTIDE SEQUENCE [LARGE SCALE GENOMIC DNA]</scope>
    <source>
        <strain evidence="8 9">ATCC 700873</strain>
    </source>
</reference>
<proteinExistence type="predicted"/>
<feature type="transmembrane region" description="Helical" evidence="7">
    <location>
        <begin position="38"/>
        <end position="59"/>
    </location>
</feature>
<evidence type="ECO:0000256" key="2">
    <source>
        <dbReference type="ARBA" id="ARBA00022475"/>
    </source>
</evidence>
<feature type="transmembrane region" description="Helical" evidence="7">
    <location>
        <begin position="142"/>
        <end position="162"/>
    </location>
</feature>
<dbReference type="Pfam" id="PF06146">
    <property type="entry name" value="PsiE"/>
    <property type="match status" value="1"/>
</dbReference>
<evidence type="ECO:0000256" key="4">
    <source>
        <dbReference type="ARBA" id="ARBA00022989"/>
    </source>
</evidence>
<gene>
    <name evidence="8" type="ORF">C467_00657</name>
</gene>
<evidence type="ECO:0000313" key="9">
    <source>
        <dbReference type="Proteomes" id="UP000011689"/>
    </source>
</evidence>
<feature type="transmembrane region" description="Helical" evidence="7">
    <location>
        <begin position="79"/>
        <end position="100"/>
    </location>
</feature>
<comment type="subcellular location">
    <subcellularLocation>
        <location evidence="1">Cell membrane</location>
        <topology evidence="1">Multi-pass membrane protein</topology>
    </subcellularLocation>
</comment>
<comment type="caution">
    <text evidence="8">The sequence shown here is derived from an EMBL/GenBank/DDBJ whole genome shotgun (WGS) entry which is preliminary data.</text>
</comment>
<dbReference type="GO" id="GO:0005886">
    <property type="term" value="C:plasma membrane"/>
    <property type="evidence" value="ECO:0007669"/>
    <property type="project" value="UniProtKB-SubCell"/>
</dbReference>
<dbReference type="Proteomes" id="UP000011689">
    <property type="component" value="Unassembled WGS sequence"/>
</dbReference>
<keyword evidence="5 7" id="KW-0472">Membrane</keyword>
<keyword evidence="9" id="KW-1185">Reference proteome</keyword>
<feature type="region of interest" description="Disordered" evidence="6">
    <location>
        <begin position="1"/>
        <end position="27"/>
    </location>
</feature>
<dbReference type="GeneID" id="72714492"/>
<organism evidence="8 9">
    <name type="scientific">Halorubrum hochstenium ATCC 700873</name>
    <dbReference type="NCBI Taxonomy" id="1227481"/>
    <lineage>
        <taxon>Archaea</taxon>
        <taxon>Methanobacteriati</taxon>
        <taxon>Methanobacteriota</taxon>
        <taxon>Stenosarchaea group</taxon>
        <taxon>Halobacteria</taxon>
        <taxon>Halobacteriales</taxon>
        <taxon>Haloferacaceae</taxon>
        <taxon>Halorubrum</taxon>
    </lineage>
</organism>
<evidence type="ECO:0000256" key="5">
    <source>
        <dbReference type="ARBA" id="ARBA00023136"/>
    </source>
</evidence>
<dbReference type="EMBL" id="AOJO01000004">
    <property type="protein sequence ID" value="ELZ62171.1"/>
    <property type="molecule type" value="Genomic_DNA"/>
</dbReference>
<dbReference type="AlphaFoldDB" id="M0FQ44"/>
<evidence type="ECO:0000256" key="1">
    <source>
        <dbReference type="ARBA" id="ARBA00004651"/>
    </source>
</evidence>
<dbReference type="InterPro" id="IPR020948">
    <property type="entry name" value="P_starv_induced_PsiE-like"/>
</dbReference>
<accession>M0FQ44</accession>
<dbReference type="OrthoDB" id="222172at2157"/>
<evidence type="ECO:0000256" key="3">
    <source>
        <dbReference type="ARBA" id="ARBA00022692"/>
    </source>
</evidence>
<dbReference type="STRING" id="1227481.C467_00657"/>
<sequence length="172" mass="18312">MADTPAPDADDASAPDPPDSPATARTSGDRVFDATNRFIHGVEVAAAALFALLFGIGVVDLALQIAESVPTGAITDPNTVIGFIETGLLLLIIVEVYETVVAYIEQSDTRRIVRLVIYTGVIAMVRKVIIYRTTEYESPEGALFAAVSYTIIILGLVALLYVERSVGTPLSN</sequence>
<evidence type="ECO:0000313" key="8">
    <source>
        <dbReference type="EMBL" id="ELZ62171.1"/>
    </source>
</evidence>
<evidence type="ECO:0008006" key="10">
    <source>
        <dbReference type="Google" id="ProtNLM"/>
    </source>
</evidence>
<dbReference type="PATRIC" id="fig|1227481.4.peg.110"/>
<keyword evidence="4 7" id="KW-1133">Transmembrane helix</keyword>
<evidence type="ECO:0000256" key="6">
    <source>
        <dbReference type="SAM" id="MobiDB-lite"/>
    </source>
</evidence>
<protein>
    <recommendedName>
        <fullName evidence="10">Phosphate-starvation-inducible PsiE family protein</fullName>
    </recommendedName>
</protein>
<keyword evidence="3 7" id="KW-0812">Transmembrane</keyword>
<name>M0FQ44_9EURY</name>
<evidence type="ECO:0000256" key="7">
    <source>
        <dbReference type="SAM" id="Phobius"/>
    </source>
</evidence>
<keyword evidence="2" id="KW-1003">Cell membrane</keyword>
<feature type="transmembrane region" description="Helical" evidence="7">
    <location>
        <begin position="112"/>
        <end position="130"/>
    </location>
</feature>